<name>A0A532UZZ4_UNCL8</name>
<sequence length="293" mass="31820">MQSQEVEVLIIGAGPAGIAAALQLKRAGFDPFIVEKDRIGGALLNAGWVENYPGFARGISGLDLAKLFQEHLEELDIQVQHAHADDLHRMDDHFIASINNKEVIARTVIVAAGTTPNQLDIHGVEDLSGKKVFTELRNLPESLAGTACIIGGGDAAFDYALSLAWRKMDVIIAMRSASPCCLRILDERVLSMSDIKRIYNAEPVAITREKSQVVVNFRGGTPSPICADLVLCAVGRHPELAFLSPELKNKPEIPQFHFIGDVVNGSCRQVGIAVGDGLRCAMEITQFLQENNQ</sequence>
<dbReference type="Pfam" id="PF07992">
    <property type="entry name" value="Pyr_redox_2"/>
    <property type="match status" value="1"/>
</dbReference>
<dbReference type="InterPro" id="IPR023753">
    <property type="entry name" value="FAD/NAD-binding_dom"/>
</dbReference>
<dbReference type="Gene3D" id="3.50.50.60">
    <property type="entry name" value="FAD/NAD(P)-binding domain"/>
    <property type="match status" value="2"/>
</dbReference>
<organism evidence="4 5">
    <name type="scientific">candidate division LCP-89 bacterium B3_LCP</name>
    <dbReference type="NCBI Taxonomy" id="2012998"/>
    <lineage>
        <taxon>Bacteria</taxon>
        <taxon>Pseudomonadati</taxon>
        <taxon>Bacteria division LCP-89</taxon>
    </lineage>
</organism>
<dbReference type="GO" id="GO:0016491">
    <property type="term" value="F:oxidoreductase activity"/>
    <property type="evidence" value="ECO:0007669"/>
    <property type="project" value="UniProtKB-KW"/>
</dbReference>
<dbReference type="Proteomes" id="UP000319619">
    <property type="component" value="Unassembled WGS sequence"/>
</dbReference>
<evidence type="ECO:0000256" key="2">
    <source>
        <dbReference type="ARBA" id="ARBA00023002"/>
    </source>
</evidence>
<dbReference type="PANTHER" id="PTHR48105">
    <property type="entry name" value="THIOREDOXIN REDUCTASE 1-RELATED-RELATED"/>
    <property type="match status" value="1"/>
</dbReference>
<dbReference type="SUPFAM" id="SSF51905">
    <property type="entry name" value="FAD/NAD(P)-binding domain"/>
    <property type="match status" value="1"/>
</dbReference>
<evidence type="ECO:0000313" key="5">
    <source>
        <dbReference type="Proteomes" id="UP000319619"/>
    </source>
</evidence>
<accession>A0A532UZZ4</accession>
<evidence type="ECO:0000259" key="3">
    <source>
        <dbReference type="Pfam" id="PF07992"/>
    </source>
</evidence>
<comment type="caution">
    <text evidence="4">The sequence shown here is derived from an EMBL/GenBank/DDBJ whole genome shotgun (WGS) entry which is preliminary data.</text>
</comment>
<dbReference type="PRINTS" id="PR00368">
    <property type="entry name" value="FADPNR"/>
</dbReference>
<dbReference type="EMBL" id="NJBN01000005">
    <property type="protein sequence ID" value="TKJ40297.1"/>
    <property type="molecule type" value="Genomic_DNA"/>
</dbReference>
<reference evidence="4 5" key="1">
    <citation type="submission" date="2017-06" db="EMBL/GenBank/DDBJ databases">
        <title>Novel microbial phyla capable of carbon fixation and sulfur reduction in deep-sea sediments.</title>
        <authorList>
            <person name="Huang J."/>
            <person name="Baker B."/>
            <person name="Wang Y."/>
        </authorList>
    </citation>
    <scope>NUCLEOTIDE SEQUENCE [LARGE SCALE GENOMIC DNA]</scope>
    <source>
        <strain evidence="4">B3_LCP</strain>
    </source>
</reference>
<dbReference type="PRINTS" id="PR00469">
    <property type="entry name" value="PNDRDTASEII"/>
</dbReference>
<dbReference type="InterPro" id="IPR036188">
    <property type="entry name" value="FAD/NAD-bd_sf"/>
</dbReference>
<protein>
    <recommendedName>
        <fullName evidence="3">FAD/NAD(P)-binding domain-containing protein</fullName>
    </recommendedName>
</protein>
<gene>
    <name evidence="4" type="ORF">CEE37_08195</name>
</gene>
<keyword evidence="1" id="KW-0285">Flavoprotein</keyword>
<proteinExistence type="predicted"/>
<evidence type="ECO:0000313" key="4">
    <source>
        <dbReference type="EMBL" id="TKJ40297.1"/>
    </source>
</evidence>
<keyword evidence="2" id="KW-0560">Oxidoreductase</keyword>
<dbReference type="InterPro" id="IPR050097">
    <property type="entry name" value="Ferredoxin-NADP_redctase_2"/>
</dbReference>
<evidence type="ECO:0000256" key="1">
    <source>
        <dbReference type="ARBA" id="ARBA00022630"/>
    </source>
</evidence>
<dbReference type="AlphaFoldDB" id="A0A532UZZ4"/>
<feature type="domain" description="FAD/NAD(P)-binding" evidence="3">
    <location>
        <begin position="7"/>
        <end position="243"/>
    </location>
</feature>